<comment type="subunit">
    <text evidence="6">Interacts with GNA12, GNA13, RND1, RND2 and RND3.</text>
</comment>
<comment type="caution">
    <text evidence="14">The sequence shown here is derived from an EMBL/GenBank/DDBJ whole genome shotgun (WGS) entry which is preliminary data.</text>
</comment>
<dbReference type="PANTHER" id="PTHR23333">
    <property type="entry name" value="UBX DOMAIN CONTAINING PROTEIN"/>
    <property type="match status" value="1"/>
</dbReference>
<evidence type="ECO:0000256" key="6">
    <source>
        <dbReference type="ARBA" id="ARBA00062345"/>
    </source>
</evidence>
<evidence type="ECO:0000259" key="12">
    <source>
        <dbReference type="PROSITE" id="PS50033"/>
    </source>
</evidence>
<dbReference type="PANTHER" id="PTHR23333:SF4">
    <property type="entry name" value="UBX DOMAIN-CONTAINING PROTEIN 11"/>
    <property type="match status" value="1"/>
</dbReference>
<evidence type="ECO:0000256" key="2">
    <source>
        <dbReference type="ARBA" id="ARBA00022490"/>
    </source>
</evidence>
<evidence type="ECO:0000256" key="4">
    <source>
        <dbReference type="ARBA" id="ARBA00023212"/>
    </source>
</evidence>
<dbReference type="InterPro" id="IPR012989">
    <property type="entry name" value="SEP_domain"/>
</dbReference>
<name>A0A8S1MX96_PARPR</name>
<reference evidence="14" key="1">
    <citation type="submission" date="2021-01" db="EMBL/GenBank/DDBJ databases">
        <authorList>
            <consortium name="Genoscope - CEA"/>
            <person name="William W."/>
        </authorList>
    </citation>
    <scope>NUCLEOTIDE SEQUENCE</scope>
</reference>
<keyword evidence="4" id="KW-0206">Cytoskeleton</keyword>
<dbReference type="PROSITE" id="PS51399">
    <property type="entry name" value="SEP"/>
    <property type="match status" value="1"/>
</dbReference>
<feature type="coiled-coil region" evidence="10">
    <location>
        <begin position="135"/>
        <end position="201"/>
    </location>
</feature>
<evidence type="ECO:0000256" key="11">
    <source>
        <dbReference type="SAM" id="MobiDB-lite"/>
    </source>
</evidence>
<feature type="region of interest" description="Disordered" evidence="11">
    <location>
        <begin position="1"/>
        <end position="49"/>
    </location>
</feature>
<proteinExistence type="predicted"/>
<evidence type="ECO:0000256" key="1">
    <source>
        <dbReference type="ARBA" id="ARBA00004245"/>
    </source>
</evidence>
<evidence type="ECO:0000313" key="14">
    <source>
        <dbReference type="EMBL" id="CAD8084209.1"/>
    </source>
</evidence>
<dbReference type="FunFam" id="3.30.420.210:FF:000003">
    <property type="entry name" value="UBX domain protein 11"/>
    <property type="match status" value="1"/>
</dbReference>
<evidence type="ECO:0000259" key="13">
    <source>
        <dbReference type="PROSITE" id="PS51399"/>
    </source>
</evidence>
<dbReference type="Pfam" id="PF08059">
    <property type="entry name" value="SEP"/>
    <property type="match status" value="1"/>
</dbReference>
<dbReference type="AlphaFoldDB" id="A0A8S1MX96"/>
<evidence type="ECO:0000256" key="5">
    <source>
        <dbReference type="ARBA" id="ARBA00059434"/>
    </source>
</evidence>
<dbReference type="Pfam" id="PF00789">
    <property type="entry name" value="UBX"/>
    <property type="match status" value="1"/>
</dbReference>
<dbReference type="GO" id="GO:0043161">
    <property type="term" value="P:proteasome-mediated ubiquitin-dependent protein catabolic process"/>
    <property type="evidence" value="ECO:0007669"/>
    <property type="project" value="TreeGrafter"/>
</dbReference>
<keyword evidence="15" id="KW-1185">Reference proteome</keyword>
<dbReference type="PROSITE" id="PS50033">
    <property type="entry name" value="UBX"/>
    <property type="match status" value="1"/>
</dbReference>
<keyword evidence="2" id="KW-0963">Cytoplasm</keyword>
<sequence>MFYAANDKNKKELQIKNSQQEQQGTPIQSNRKSSASDQQKPTSAKPPKVLKDAASKALNYPQINHDILDQQTANLILKDLPIGQPSQQFDAVEALLNQHKIQNQSPIRINQKDSANSKDLNSAMARRLADVEKLTQNQKLELKEKYQIIEQLREKVQELTDINRKLGSGDKQAYMNEINNLKEENQKKQKKIEDMEKFLQKYGVKWVGDKVSDENDKKMKQMAQDMKQMKPLFNYHLPKEISIDVIKRRIEELNYIMEKDGANQIVKNANGMHQFQKMEPLPIGFYKNGIAMKGHKFFSYGSNDAYQILADILEGYFPYQLKQQFPNGTPLKLIDKTEQIYEANADDKKQCGYEDLEEKQLKPMKKEQFLEQLPECVIKNGKIIPIRSDIEKRLSGQPNLNATQQLRSAGCRQDPIDGNWIVDTEAQKRIDNGEDLEDVCTLKFRTETGKYSLIALMFGNQRICDMYQIVSGLKEYQDRNIQIILNFPRTIFQKDDQTTLEEAGLMPSAQLFFNLI</sequence>
<comment type="subcellular location">
    <subcellularLocation>
        <location evidence="1">Cytoplasm</location>
        <location evidence="1">Cytoskeleton</location>
    </subcellularLocation>
</comment>
<dbReference type="EMBL" id="CAJJDM010000074">
    <property type="protein sequence ID" value="CAD8084209.1"/>
    <property type="molecule type" value="Genomic_DNA"/>
</dbReference>
<protein>
    <recommendedName>
        <fullName evidence="7">UBX domain-containing protein 11</fullName>
    </recommendedName>
    <alternativeName>
        <fullName evidence="9">Socius</fullName>
    </alternativeName>
    <alternativeName>
        <fullName evidence="8">UBX domain-containing protein 5</fullName>
    </alternativeName>
</protein>
<feature type="domain" description="SEP" evidence="13">
    <location>
        <begin position="278"/>
        <end position="342"/>
    </location>
</feature>
<evidence type="ECO:0000256" key="9">
    <source>
        <dbReference type="ARBA" id="ARBA00081109"/>
    </source>
</evidence>
<evidence type="ECO:0000313" key="15">
    <source>
        <dbReference type="Proteomes" id="UP000688137"/>
    </source>
</evidence>
<evidence type="ECO:0000256" key="10">
    <source>
        <dbReference type="SAM" id="Coils"/>
    </source>
</evidence>
<evidence type="ECO:0000256" key="8">
    <source>
        <dbReference type="ARBA" id="ARBA00075811"/>
    </source>
</evidence>
<accession>A0A8S1MX96</accession>
<feature type="compositionally biased region" description="Polar residues" evidence="11">
    <location>
        <begin position="15"/>
        <end position="42"/>
    </location>
</feature>
<comment type="function">
    <text evidence="5">May be involved in the reorganization of actin cytoskeleton mediated by RND1, RND2 and RND3. Promotes RHOA activation mediated by GNA12 and GNA13.</text>
</comment>
<evidence type="ECO:0000256" key="3">
    <source>
        <dbReference type="ARBA" id="ARBA00023054"/>
    </source>
</evidence>
<feature type="domain" description="UBX" evidence="12">
    <location>
        <begin position="435"/>
        <end position="513"/>
    </location>
</feature>
<dbReference type="InterPro" id="IPR001012">
    <property type="entry name" value="UBX_dom"/>
</dbReference>
<organism evidence="14 15">
    <name type="scientific">Paramecium primaurelia</name>
    <dbReference type="NCBI Taxonomy" id="5886"/>
    <lineage>
        <taxon>Eukaryota</taxon>
        <taxon>Sar</taxon>
        <taxon>Alveolata</taxon>
        <taxon>Ciliophora</taxon>
        <taxon>Intramacronucleata</taxon>
        <taxon>Oligohymenophorea</taxon>
        <taxon>Peniculida</taxon>
        <taxon>Parameciidae</taxon>
        <taxon>Paramecium</taxon>
    </lineage>
</organism>
<dbReference type="GO" id="GO:0043130">
    <property type="term" value="F:ubiquitin binding"/>
    <property type="evidence" value="ECO:0007669"/>
    <property type="project" value="TreeGrafter"/>
</dbReference>
<evidence type="ECO:0000256" key="7">
    <source>
        <dbReference type="ARBA" id="ARBA00073759"/>
    </source>
</evidence>
<keyword evidence="3 10" id="KW-0175">Coiled coil</keyword>
<gene>
    <name evidence="14" type="ORF">PPRIM_AZ9-3.1.T0710231</name>
</gene>
<dbReference type="GO" id="GO:0005856">
    <property type="term" value="C:cytoskeleton"/>
    <property type="evidence" value="ECO:0007669"/>
    <property type="project" value="UniProtKB-SubCell"/>
</dbReference>
<dbReference type="Proteomes" id="UP000688137">
    <property type="component" value="Unassembled WGS sequence"/>
</dbReference>